<dbReference type="SMART" id="SM00530">
    <property type="entry name" value="HTH_XRE"/>
    <property type="match status" value="1"/>
</dbReference>
<dbReference type="AlphaFoldDB" id="A0A6L5EJB9"/>
<sequence length="136" mass="15544">MKKAPHEIFALRLQQVRDERGWNLSDIARRAMVTPQAVQQWAKGETAARGVRLKRLAAAAGKPEHWFFTPPDGTDEDSTLPPVRELDQKEEALLNLFNQMPETEKLRLIMHAKAMLHELDLLKGDVLNIIQDLNDK</sequence>
<dbReference type="Proteomes" id="UP000475079">
    <property type="component" value="Unassembled WGS sequence"/>
</dbReference>
<organism evidence="2 3">
    <name type="scientific">Citrobacter telavivensis</name>
    <dbReference type="NCBI Taxonomy" id="2653932"/>
    <lineage>
        <taxon>Bacteria</taxon>
        <taxon>Pseudomonadati</taxon>
        <taxon>Pseudomonadota</taxon>
        <taxon>Gammaproteobacteria</taxon>
        <taxon>Enterobacterales</taxon>
        <taxon>Enterobacteriaceae</taxon>
        <taxon>Citrobacter</taxon>
    </lineage>
</organism>
<name>A0A6L5EJB9_9ENTR</name>
<dbReference type="InterPro" id="IPR001387">
    <property type="entry name" value="Cro/C1-type_HTH"/>
</dbReference>
<keyword evidence="3" id="KW-1185">Reference proteome</keyword>
<comment type="caution">
    <text evidence="2">The sequence shown here is derived from an EMBL/GenBank/DDBJ whole genome shotgun (WGS) entry which is preliminary data.</text>
</comment>
<dbReference type="Gene3D" id="1.10.260.40">
    <property type="entry name" value="lambda repressor-like DNA-binding domains"/>
    <property type="match status" value="1"/>
</dbReference>
<feature type="domain" description="HTH cro/C1-type" evidence="1">
    <location>
        <begin position="13"/>
        <end position="67"/>
    </location>
</feature>
<dbReference type="Pfam" id="PF01381">
    <property type="entry name" value="HTH_3"/>
    <property type="match status" value="1"/>
</dbReference>
<dbReference type="InterPro" id="IPR010982">
    <property type="entry name" value="Lambda_DNA-bd_dom_sf"/>
</dbReference>
<dbReference type="CDD" id="cd00093">
    <property type="entry name" value="HTH_XRE"/>
    <property type="match status" value="1"/>
</dbReference>
<proteinExistence type="predicted"/>
<dbReference type="SUPFAM" id="SSF47413">
    <property type="entry name" value="lambda repressor-like DNA-binding domains"/>
    <property type="match status" value="1"/>
</dbReference>
<evidence type="ECO:0000313" key="2">
    <source>
        <dbReference type="EMBL" id="MPQ54478.1"/>
    </source>
</evidence>
<dbReference type="PROSITE" id="PS50943">
    <property type="entry name" value="HTH_CROC1"/>
    <property type="match status" value="1"/>
</dbReference>
<protein>
    <submittedName>
        <fullName evidence="2">Helix-turn-helix domain-containing protein</fullName>
    </submittedName>
</protein>
<reference evidence="2 3" key="1">
    <citation type="submission" date="2019-10" db="EMBL/GenBank/DDBJ databases">
        <title>Characterization of a new Citrobacter species.</title>
        <authorList>
            <person name="Goncalves Ribeiro T."/>
            <person name="Izdebski R."/>
            <person name="Urbanowicz P."/>
            <person name="Carmeli Y."/>
            <person name="Gniadkowski M."/>
            <person name="Peixe L."/>
        </authorList>
    </citation>
    <scope>NUCLEOTIDE SEQUENCE [LARGE SCALE GENOMIC DNA]</scope>
    <source>
        <strain evidence="2 3">NMI7905_11</strain>
    </source>
</reference>
<dbReference type="EMBL" id="WHIY01000031">
    <property type="protein sequence ID" value="MPQ54478.1"/>
    <property type="molecule type" value="Genomic_DNA"/>
</dbReference>
<dbReference type="GO" id="GO:0003677">
    <property type="term" value="F:DNA binding"/>
    <property type="evidence" value="ECO:0007669"/>
    <property type="project" value="InterPro"/>
</dbReference>
<gene>
    <name evidence="2" type="ORF">GBB84_26755</name>
</gene>
<dbReference type="RefSeq" id="WP_152402797.1">
    <property type="nucleotide sequence ID" value="NZ_WHIY01000031.1"/>
</dbReference>
<evidence type="ECO:0000259" key="1">
    <source>
        <dbReference type="PROSITE" id="PS50943"/>
    </source>
</evidence>
<accession>A0A6L5EJB9</accession>
<evidence type="ECO:0000313" key="3">
    <source>
        <dbReference type="Proteomes" id="UP000475079"/>
    </source>
</evidence>